<dbReference type="InterPro" id="IPR043129">
    <property type="entry name" value="ATPase_NBD"/>
</dbReference>
<dbReference type="InterPro" id="IPR002821">
    <property type="entry name" value="Hydantoinase_A"/>
</dbReference>
<evidence type="ECO:0000259" key="3">
    <source>
        <dbReference type="Pfam" id="PF19278"/>
    </source>
</evidence>
<dbReference type="EMBL" id="JAASQI010000003">
    <property type="protein sequence ID" value="NIJ57997.1"/>
    <property type="molecule type" value="Genomic_DNA"/>
</dbReference>
<dbReference type="Pfam" id="PF01968">
    <property type="entry name" value="Hydantoinase_A"/>
    <property type="match status" value="1"/>
</dbReference>
<dbReference type="InterPro" id="IPR049517">
    <property type="entry name" value="ACX-like_C"/>
</dbReference>
<dbReference type="Pfam" id="PF05378">
    <property type="entry name" value="Hydant_A_N"/>
    <property type="match status" value="1"/>
</dbReference>
<sequence>MGYRVGVDVGGSFTDFAVFNEADASIATLKVFSRPDAPGAEIVAGLEALEARHGIAASGITYFTHGTTVGVNAVIQRNGDDIALFTTRCFEDVLQLGRLKIPRIHDLYSARPAPLVPRYRVFGIAERMDARGQVLLAPQRADVLAAIESARAAGCAGIVISFLHSYRNPENEKAVKALIGEVAPELPVFCSSETWPIIREYERTITATISGYVQPRVARYLDSFERVLRERGVACPLHITKSNGGVMSIDQARAECVQMILSGTASGVIGAGYIAAASGFPKVLSLDIGGTSADVAVIVDGQPQYGVGELIGDFQIYVPSVSVSSVGQGGGSVAWVDEMNVLRVGPDSAGSTPGPACYGRGGVRPTVTDAMAASNLLGHAPLGYDAVVVNRAAARTAIAPLAQALGVSVEEVAGNIVAVSVSGMYAEVSGLISRFGIDPREFHLFAFGGAGAMLACFLARELDIKGVVVPPTPGVVSALGGLIADLKNDFIRTLYINVDDAGVAGLAAPYAALRERALGWLRDGQGYTGEARLTVSADMRYQGQSYEIETQLEPAWLENGDTRAIVAAFHAEHERLFGHADAHGAVQLVNLRLVVAGHTPKPPLLPLPAATDAAVPLKTVAAWFDGVQLETPVYARMQLRAGHCFGAPAIVAQDDTTTVIPPGFSVNVDGFGNLLITPQRKEA</sequence>
<accession>A0ABX0UYI8</accession>
<evidence type="ECO:0000313" key="5">
    <source>
        <dbReference type="Proteomes" id="UP001429580"/>
    </source>
</evidence>
<organism evidence="4 5">
    <name type="scientific">Pseudochelatococcus lubricantis</name>
    <dbReference type="NCBI Taxonomy" id="1538102"/>
    <lineage>
        <taxon>Bacteria</taxon>
        <taxon>Pseudomonadati</taxon>
        <taxon>Pseudomonadota</taxon>
        <taxon>Alphaproteobacteria</taxon>
        <taxon>Hyphomicrobiales</taxon>
        <taxon>Chelatococcaceae</taxon>
        <taxon>Pseudochelatococcus</taxon>
    </lineage>
</organism>
<dbReference type="PANTHER" id="PTHR11365:SF23">
    <property type="entry name" value="HYPOTHETICAL 5-OXOPROLINASE (EUROFUNG)-RELATED"/>
    <property type="match status" value="1"/>
</dbReference>
<comment type="caution">
    <text evidence="4">The sequence shown here is derived from an EMBL/GenBank/DDBJ whole genome shotgun (WGS) entry which is preliminary data.</text>
</comment>
<dbReference type="PANTHER" id="PTHR11365">
    <property type="entry name" value="5-OXOPROLINASE RELATED"/>
    <property type="match status" value="1"/>
</dbReference>
<reference evidence="4 5" key="1">
    <citation type="submission" date="2020-03" db="EMBL/GenBank/DDBJ databases">
        <title>Genomic Encyclopedia of Type Strains, Phase IV (KMG-IV): sequencing the most valuable type-strain genomes for metagenomic binning, comparative biology and taxonomic classification.</title>
        <authorList>
            <person name="Goeker M."/>
        </authorList>
    </citation>
    <scope>NUCLEOTIDE SEQUENCE [LARGE SCALE GENOMIC DNA]</scope>
    <source>
        <strain evidence="4 5">DSM 103870</strain>
    </source>
</reference>
<evidence type="ECO:0000259" key="2">
    <source>
        <dbReference type="Pfam" id="PF05378"/>
    </source>
</evidence>
<dbReference type="InterPro" id="IPR045079">
    <property type="entry name" value="Oxoprolinase-like"/>
</dbReference>
<feature type="domain" description="Hydantoinase/oxoprolinase N-terminal" evidence="2">
    <location>
        <begin position="4"/>
        <end position="181"/>
    </location>
</feature>
<keyword evidence="5" id="KW-1185">Reference proteome</keyword>
<dbReference type="Pfam" id="PF19278">
    <property type="entry name" value="Hydant_A_C"/>
    <property type="match status" value="1"/>
</dbReference>
<dbReference type="RefSeq" id="WP_166951195.1">
    <property type="nucleotide sequence ID" value="NZ_JAASQI010000003.1"/>
</dbReference>
<gene>
    <name evidence="4" type="ORF">FHS82_001833</name>
</gene>
<feature type="domain" description="Hydantoinase A/oxoprolinase" evidence="1">
    <location>
        <begin position="203"/>
        <end position="489"/>
    </location>
</feature>
<dbReference type="EC" id="3.5.2.14" evidence="4"/>
<dbReference type="GO" id="GO:0047423">
    <property type="term" value="F:N-methylhydantoinase (ATP-hydrolyzing) activity"/>
    <property type="evidence" value="ECO:0007669"/>
    <property type="project" value="UniProtKB-EC"/>
</dbReference>
<evidence type="ECO:0000259" key="1">
    <source>
        <dbReference type="Pfam" id="PF01968"/>
    </source>
</evidence>
<evidence type="ECO:0000313" key="4">
    <source>
        <dbReference type="EMBL" id="NIJ57997.1"/>
    </source>
</evidence>
<name>A0ABX0UYI8_9HYPH</name>
<protein>
    <submittedName>
        <fullName evidence="4">N-methylhydantoinase A</fullName>
        <ecNumber evidence="4">3.5.2.14</ecNumber>
    </submittedName>
</protein>
<feature type="domain" description="Acetophenone carboxylase-like C-terminal" evidence="3">
    <location>
        <begin position="506"/>
        <end position="671"/>
    </location>
</feature>
<dbReference type="InterPro" id="IPR008040">
    <property type="entry name" value="Hydant_A_N"/>
</dbReference>
<keyword evidence="4" id="KW-0378">Hydrolase</keyword>
<dbReference type="Proteomes" id="UP001429580">
    <property type="component" value="Unassembled WGS sequence"/>
</dbReference>
<proteinExistence type="predicted"/>
<dbReference type="SUPFAM" id="SSF53067">
    <property type="entry name" value="Actin-like ATPase domain"/>
    <property type="match status" value="1"/>
</dbReference>